<reference evidence="1 2" key="1">
    <citation type="journal article" date="2016" name="Genome Announc.">
        <title>Complete genome sequence of the hyperthermophilic and piezophilic archaeon Thermococcus barophilus Ch5, capable of growth at the expense of hydrogenogenesis from carbon monoxide and formate.</title>
        <authorList>
            <person name="Oger P."/>
            <person name="Sokolova T.G."/>
            <person name="Kozhevnikova D.A."/>
            <person name="Taranov E.A."/>
            <person name="Vannier P."/>
            <person name="Lee H.S."/>
            <person name="Kwon K.K."/>
            <person name="Kang S.G."/>
            <person name="Lee J.H."/>
            <person name="Bonch-Osmolovskaya E.A."/>
            <person name="Lebedinsky A.V."/>
        </authorList>
    </citation>
    <scope>NUCLEOTIDE SEQUENCE [LARGE SCALE GENOMIC DNA]</scope>
    <source>
        <strain evidence="2">Ch5</strain>
    </source>
</reference>
<dbReference type="AlphaFoldDB" id="A0A0S1X8I1"/>
<dbReference type="Proteomes" id="UP000066042">
    <property type="component" value="Chromosome"/>
</dbReference>
<name>A0A0S1X8I1_THEBA</name>
<evidence type="ECO:0000313" key="2">
    <source>
        <dbReference type="Proteomes" id="UP000066042"/>
    </source>
</evidence>
<proteinExistence type="predicted"/>
<organism evidence="1 2">
    <name type="scientific">Thermococcus barophilus</name>
    <dbReference type="NCBI Taxonomy" id="55802"/>
    <lineage>
        <taxon>Archaea</taxon>
        <taxon>Methanobacteriati</taxon>
        <taxon>Methanobacteriota</taxon>
        <taxon>Thermococci</taxon>
        <taxon>Thermococcales</taxon>
        <taxon>Thermococcaceae</taxon>
        <taxon>Thermococcus</taxon>
    </lineage>
</organism>
<dbReference type="STRING" id="55802.TBCH5v1_0056"/>
<sequence>MNGDTVITDLLPTVRGGGFPQGTPVTAVACGSSGRLVSSGTVRSTLRRCLGWRRIKMFRKKQTFLSALKGEASSLQGSVRHMKKVNLYSVKSSNIITNDIPPKISQNSLIDFKRRLTSLIVRDLIDVYLRNPHITRDLFSFLVQMLCTFTSTRRSM</sequence>
<dbReference type="EMBL" id="CP013050">
    <property type="protein sequence ID" value="ALM74036.1"/>
    <property type="molecule type" value="Genomic_DNA"/>
</dbReference>
<gene>
    <name evidence="1" type="ORF">TBCH5v1_0056</name>
</gene>
<dbReference type="PATRIC" id="fig|55802.8.peg.54"/>
<protein>
    <submittedName>
        <fullName evidence="1">Uncharacterized protein</fullName>
    </submittedName>
</protein>
<accession>A0A0S1X8I1</accession>
<evidence type="ECO:0000313" key="1">
    <source>
        <dbReference type="EMBL" id="ALM74036.1"/>
    </source>
</evidence>